<sequence length="64" mass="7052">MGEPRVPWQTMLLFQAHEHFAIPRAIGSLNLSLSRVACTKFAPTRPVTTTTAAVRDGLAPVHRK</sequence>
<dbReference type="Gramene" id="rna48084">
    <property type="protein sequence ID" value="RHN41732.1"/>
    <property type="gene ID" value="gene48084"/>
</dbReference>
<protein>
    <submittedName>
        <fullName evidence="1">Uncharacterized protein</fullName>
    </submittedName>
</protein>
<gene>
    <name evidence="1" type="ORF">MtrunA17_Chr8g0369181</name>
</gene>
<dbReference type="AlphaFoldDB" id="A0A396GKV1"/>
<comment type="caution">
    <text evidence="1">The sequence shown here is derived from an EMBL/GenBank/DDBJ whole genome shotgun (WGS) entry which is preliminary data.</text>
</comment>
<name>A0A396GKV1_MEDTR</name>
<dbReference type="Proteomes" id="UP000265566">
    <property type="component" value="Chromosome 8"/>
</dbReference>
<evidence type="ECO:0000313" key="1">
    <source>
        <dbReference type="EMBL" id="RHN41732.1"/>
    </source>
</evidence>
<organism evidence="1">
    <name type="scientific">Medicago truncatula</name>
    <name type="common">Barrel medic</name>
    <name type="synonym">Medicago tribuloides</name>
    <dbReference type="NCBI Taxonomy" id="3880"/>
    <lineage>
        <taxon>Eukaryota</taxon>
        <taxon>Viridiplantae</taxon>
        <taxon>Streptophyta</taxon>
        <taxon>Embryophyta</taxon>
        <taxon>Tracheophyta</taxon>
        <taxon>Spermatophyta</taxon>
        <taxon>Magnoliopsida</taxon>
        <taxon>eudicotyledons</taxon>
        <taxon>Gunneridae</taxon>
        <taxon>Pentapetalae</taxon>
        <taxon>rosids</taxon>
        <taxon>fabids</taxon>
        <taxon>Fabales</taxon>
        <taxon>Fabaceae</taxon>
        <taxon>Papilionoideae</taxon>
        <taxon>50 kb inversion clade</taxon>
        <taxon>NPAAA clade</taxon>
        <taxon>Hologalegina</taxon>
        <taxon>IRL clade</taxon>
        <taxon>Trifolieae</taxon>
        <taxon>Medicago</taxon>
    </lineage>
</organism>
<accession>A0A396GKV1</accession>
<proteinExistence type="predicted"/>
<dbReference type="EMBL" id="PSQE01000008">
    <property type="protein sequence ID" value="RHN41732.1"/>
    <property type="molecule type" value="Genomic_DNA"/>
</dbReference>
<reference evidence="1" key="1">
    <citation type="journal article" date="2018" name="Nat. Plants">
        <title>Whole-genome landscape of Medicago truncatula symbiotic genes.</title>
        <authorList>
            <person name="Pecrix Y."/>
            <person name="Gamas P."/>
            <person name="Carrere S."/>
        </authorList>
    </citation>
    <scope>NUCLEOTIDE SEQUENCE</scope>
    <source>
        <tissue evidence="1">Leaves</tissue>
    </source>
</reference>